<dbReference type="RefSeq" id="WP_212399922.1">
    <property type="nucleotide sequence ID" value="NZ_JAFCJH010000066.1"/>
</dbReference>
<evidence type="ECO:0008006" key="4">
    <source>
        <dbReference type="Google" id="ProtNLM"/>
    </source>
</evidence>
<protein>
    <recommendedName>
        <fullName evidence="4">PhnA-like protein</fullName>
    </recommendedName>
</protein>
<feature type="transmembrane region" description="Helical" evidence="1">
    <location>
        <begin position="69"/>
        <end position="88"/>
    </location>
</feature>
<feature type="transmembrane region" description="Helical" evidence="1">
    <location>
        <begin position="20"/>
        <end position="48"/>
    </location>
</feature>
<organism evidence="2 3">
    <name type="scientific">Bradyrhizobium jicamae</name>
    <dbReference type="NCBI Taxonomy" id="280332"/>
    <lineage>
        <taxon>Bacteria</taxon>
        <taxon>Pseudomonadati</taxon>
        <taxon>Pseudomonadota</taxon>
        <taxon>Alphaproteobacteria</taxon>
        <taxon>Hyphomicrobiales</taxon>
        <taxon>Nitrobacteraceae</taxon>
        <taxon>Bradyrhizobium</taxon>
    </lineage>
</organism>
<gene>
    <name evidence="2" type="ORF">JQ615_36905</name>
</gene>
<proteinExistence type="predicted"/>
<evidence type="ECO:0000313" key="2">
    <source>
        <dbReference type="EMBL" id="MBR0800955.1"/>
    </source>
</evidence>
<name>A0ABS5FVZ1_9BRAD</name>
<comment type="caution">
    <text evidence="2">The sequence shown here is derived from an EMBL/GenBank/DDBJ whole genome shotgun (WGS) entry which is preliminary data.</text>
</comment>
<accession>A0ABS5FVZ1</accession>
<dbReference type="Proteomes" id="UP001315278">
    <property type="component" value="Unassembled WGS sequence"/>
</dbReference>
<keyword evidence="1" id="KW-0472">Membrane</keyword>
<evidence type="ECO:0000313" key="3">
    <source>
        <dbReference type="Proteomes" id="UP001315278"/>
    </source>
</evidence>
<keyword evidence="3" id="KW-1185">Reference proteome</keyword>
<keyword evidence="1" id="KW-0812">Transmembrane</keyword>
<sequence>MEEVVGTVSNVSGRIEAPGVSWGAVLAGAAAACALTLLLLSLGAGLGFAVVSPWGSRGVSSTSFEIGTGLYFVVMAMISSGLGGYLAGRLRRKSIGLETIEVQFRDTAHGFLAWAVASIVGAVLLASPASSLIGGAAGGTVQAASSAAQSSPMNNYADMLLRADNRSDQQSLADTRGEITRLLTTSLRTKNDVAGPDHDYLVRTVAARTGLSQADAEKRVNDVLTQAKADLDKARKAATHTAIWLTLSLFIGAFAAAAAAWEGGGVRDGTWGKAATIRGAAVRTS</sequence>
<dbReference type="EMBL" id="JAFCJH010000066">
    <property type="protein sequence ID" value="MBR0800955.1"/>
    <property type="molecule type" value="Genomic_DNA"/>
</dbReference>
<reference evidence="3" key="1">
    <citation type="journal article" date="2021" name="ISME J.">
        <title>Evolutionary origin and ecological implication of a unique nif island in free-living Bradyrhizobium lineages.</title>
        <authorList>
            <person name="Tao J."/>
        </authorList>
    </citation>
    <scope>NUCLEOTIDE SEQUENCE [LARGE SCALE GENOMIC DNA]</scope>
    <source>
        <strain evidence="3">SZCCT0434</strain>
    </source>
</reference>
<feature type="transmembrane region" description="Helical" evidence="1">
    <location>
        <begin position="242"/>
        <end position="261"/>
    </location>
</feature>
<evidence type="ECO:0000256" key="1">
    <source>
        <dbReference type="SAM" id="Phobius"/>
    </source>
</evidence>
<keyword evidence="1" id="KW-1133">Transmembrane helix</keyword>